<name>A0A4C1WF35_EUMVA</name>
<organism evidence="2 3">
    <name type="scientific">Eumeta variegata</name>
    <name type="common">Bagworm moth</name>
    <name type="synonym">Eumeta japonica</name>
    <dbReference type="NCBI Taxonomy" id="151549"/>
    <lineage>
        <taxon>Eukaryota</taxon>
        <taxon>Metazoa</taxon>
        <taxon>Ecdysozoa</taxon>
        <taxon>Arthropoda</taxon>
        <taxon>Hexapoda</taxon>
        <taxon>Insecta</taxon>
        <taxon>Pterygota</taxon>
        <taxon>Neoptera</taxon>
        <taxon>Endopterygota</taxon>
        <taxon>Lepidoptera</taxon>
        <taxon>Glossata</taxon>
        <taxon>Ditrysia</taxon>
        <taxon>Tineoidea</taxon>
        <taxon>Psychidae</taxon>
        <taxon>Oiketicinae</taxon>
        <taxon>Eumeta</taxon>
    </lineage>
</organism>
<dbReference type="EMBL" id="BGZK01000530">
    <property type="protein sequence ID" value="GBP48784.1"/>
    <property type="molecule type" value="Genomic_DNA"/>
</dbReference>
<gene>
    <name evidence="2" type="ORF">EVAR_32808_1</name>
</gene>
<feature type="region of interest" description="Disordered" evidence="1">
    <location>
        <begin position="95"/>
        <end position="132"/>
    </location>
</feature>
<comment type="caution">
    <text evidence="2">The sequence shown here is derived from an EMBL/GenBank/DDBJ whole genome shotgun (WGS) entry which is preliminary data.</text>
</comment>
<dbReference type="OrthoDB" id="10017160at2759"/>
<reference evidence="2 3" key="1">
    <citation type="journal article" date="2019" name="Commun. Biol.">
        <title>The bagworm genome reveals a unique fibroin gene that provides high tensile strength.</title>
        <authorList>
            <person name="Kono N."/>
            <person name="Nakamura H."/>
            <person name="Ohtoshi R."/>
            <person name="Tomita M."/>
            <person name="Numata K."/>
            <person name="Arakawa K."/>
        </authorList>
    </citation>
    <scope>NUCLEOTIDE SEQUENCE [LARGE SCALE GENOMIC DNA]</scope>
</reference>
<dbReference type="AlphaFoldDB" id="A0A4C1WF35"/>
<evidence type="ECO:0000313" key="3">
    <source>
        <dbReference type="Proteomes" id="UP000299102"/>
    </source>
</evidence>
<keyword evidence="3" id="KW-1185">Reference proteome</keyword>
<evidence type="ECO:0000256" key="1">
    <source>
        <dbReference type="SAM" id="MobiDB-lite"/>
    </source>
</evidence>
<dbReference type="Proteomes" id="UP000299102">
    <property type="component" value="Unassembled WGS sequence"/>
</dbReference>
<protein>
    <submittedName>
        <fullName evidence="2">Uncharacterized protein</fullName>
    </submittedName>
</protein>
<accession>A0A4C1WF35</accession>
<proteinExistence type="predicted"/>
<sequence length="139" mass="15674">MRELIMQDRHVTYREIKASLGINVFEEIRNNNRQRKIILHHGDVGGHTSAERTRSLEAKPKSVRFGGCTAEVAVVRAVRSTSPTHPCARTRHRAAIRVSHQAKSVSISRPPPAADRPRPHPRPPPAPLRPFHSIPFRII</sequence>
<evidence type="ECO:0000313" key="2">
    <source>
        <dbReference type="EMBL" id="GBP48784.1"/>
    </source>
</evidence>